<dbReference type="InterPro" id="IPR035504">
    <property type="entry name" value="MUM1-like_PWWP"/>
</dbReference>
<dbReference type="InterPro" id="IPR048765">
    <property type="entry name" value="PWP3A_3B_4_N"/>
</dbReference>
<feature type="domain" description="PWWP" evidence="5">
    <location>
        <begin position="8"/>
        <end position="101"/>
    </location>
</feature>
<dbReference type="RefSeq" id="XP_033809715.1">
    <property type="nucleotide sequence ID" value="XM_033953824.1"/>
</dbReference>
<evidence type="ECO:0000259" key="3">
    <source>
        <dbReference type="Pfam" id="PF20884"/>
    </source>
</evidence>
<dbReference type="CTD" id="84939"/>
<keyword evidence="6" id="KW-1185">Reference proteome</keyword>
<dbReference type="FunCoup" id="A0A6P8RVJ2">
    <property type="interactions" value="2424"/>
</dbReference>
<dbReference type="InterPro" id="IPR040263">
    <property type="entry name" value="PWP3A_3B_4"/>
</dbReference>
<evidence type="ECO:0000313" key="7">
    <source>
        <dbReference type="RefSeq" id="XP_033809715.1"/>
    </source>
</evidence>
<comment type="similarity">
    <text evidence="1">Belongs to the PWWP3A family.</text>
</comment>
<evidence type="ECO:0000256" key="1">
    <source>
        <dbReference type="ARBA" id="ARBA00008188"/>
    </source>
</evidence>
<dbReference type="Proteomes" id="UP000515159">
    <property type="component" value="Chromosome 8"/>
</dbReference>
<dbReference type="PANTHER" id="PTHR31333">
    <property type="entry name" value="PWWP DOMAIN-CONTAINING DNA REPAIR FACTOR 3 FAMILY MEMBER"/>
    <property type="match status" value="1"/>
</dbReference>
<evidence type="ECO:0000259" key="4">
    <source>
        <dbReference type="Pfam" id="PF20886"/>
    </source>
</evidence>
<dbReference type="Pfam" id="PF20886">
    <property type="entry name" value="PWP3A-B_C"/>
    <property type="match status" value="1"/>
</dbReference>
<dbReference type="KEGG" id="gsh:117364543"/>
<protein>
    <submittedName>
        <fullName evidence="7">PWWP domain-containing DNA repair factor 3A isoform X1</fullName>
    </submittedName>
</protein>
<evidence type="ECO:0000259" key="5">
    <source>
        <dbReference type="Pfam" id="PF20887"/>
    </source>
</evidence>
<dbReference type="OrthoDB" id="10013064at2759"/>
<feature type="domain" description="PWWP" evidence="4">
    <location>
        <begin position="583"/>
        <end position="723"/>
    </location>
</feature>
<dbReference type="Pfam" id="PF20887">
    <property type="entry name" value="PWP3A-B_N"/>
    <property type="match status" value="1"/>
</dbReference>
<dbReference type="Gene3D" id="6.10.300.20">
    <property type="match status" value="1"/>
</dbReference>
<sequence length="743" mass="84975">MRMADPEYILCKWRKRFWPAKILCRTGVSRRTLELDNLNVEILVVEEQIKVKCADTRPLDKSQVENIATKLESKSKKSDSVIAEELIYRNALRVAMNILNQNTLSPARRTKSHTGKMSRCSHPSNLHDSELEELDAQEKKQERSCKPAACQRENQAASPILVKGNVKTNRKLTKSLESSALCIPGACVSKHMRGKVSPCKVSAQKGGQTAQSLMEKTPELVKRKRHREYFNTVFLPKQSLEYTAQNMTEEIMPVSELCYSVTSTPVRKRSGTIGRPNAKLFGFFPRDASELDCDFRSANSMKTQSCTEDVVSRTSKSVNRVQTETSLVSFQDRKPERYQKSLEPSACDYPENTSLSSVEFQCESDTEERSPKRNKTTKLPDFEEKGEFLSSDLSVEFSLSEAPSCSSIWMDEEEDEDLPSILLQQGPLSVEPGMVVWCKFQKYPYWPAVVRNVMRKKKKASIVFVEESLSDPTNKNKSLSVSLRTLKHFDCEEKWKLMDKAKEDYGKAIDWCISLIRDYRIRIGCGSFVGSLEDYCNADISYPVRKEIHQGSLMVFPDIKKETEESQPETGPAKQQPSKRILPDRTRAARDKANKKLVNYIMKNKKVEKHLLAIMKGKKKSRWLQDFLNSSQSLNCIETYLEDEEQCEMVVTYLKSVCDQKSSSLKAIKNEDRTCFTLDVLLPEAVICAISAVDKISYERAEEKYMKGPSVSKREREMFEKKILEEKKLFKMEADTEGIKDEH</sequence>
<gene>
    <name evidence="7" type="primary">PWWP3A</name>
</gene>
<accession>A0A6P8RVJ2</accession>
<dbReference type="Pfam" id="PF20884">
    <property type="entry name" value="MUM1-like_PWWP"/>
    <property type="match status" value="1"/>
</dbReference>
<name>A0A6P8RVJ2_GEOSA</name>
<dbReference type="AlphaFoldDB" id="A0A6P8RVJ2"/>
<dbReference type="FunFam" id="2.30.30.140:FF:000063">
    <property type="entry name" value="PWWP domain-containing DNA repair factor 3A"/>
    <property type="match status" value="1"/>
</dbReference>
<feature type="domain" description="MUM1-like PWWP" evidence="3">
    <location>
        <begin position="431"/>
        <end position="512"/>
    </location>
</feature>
<dbReference type="CDD" id="cd06080">
    <property type="entry name" value="PWWP_MUM1-like"/>
    <property type="match status" value="1"/>
</dbReference>
<feature type="region of interest" description="Disordered" evidence="2">
    <location>
        <begin position="105"/>
        <end position="129"/>
    </location>
</feature>
<dbReference type="SUPFAM" id="SSF63748">
    <property type="entry name" value="Tudor/PWWP/MBT"/>
    <property type="match status" value="1"/>
</dbReference>
<evidence type="ECO:0000256" key="2">
    <source>
        <dbReference type="SAM" id="MobiDB-lite"/>
    </source>
</evidence>
<dbReference type="GeneID" id="117364543"/>
<proteinExistence type="inferred from homology"/>
<evidence type="ECO:0000313" key="6">
    <source>
        <dbReference type="Proteomes" id="UP000515159"/>
    </source>
</evidence>
<dbReference type="InParanoid" id="A0A6P8RVJ2"/>
<reference evidence="7" key="1">
    <citation type="submission" date="2025-08" db="UniProtKB">
        <authorList>
            <consortium name="RefSeq"/>
        </authorList>
    </citation>
    <scope>IDENTIFICATION</scope>
</reference>
<organism evidence="6 7">
    <name type="scientific">Geotrypetes seraphini</name>
    <name type="common">Gaboon caecilian</name>
    <name type="synonym">Caecilia seraphini</name>
    <dbReference type="NCBI Taxonomy" id="260995"/>
    <lineage>
        <taxon>Eukaryota</taxon>
        <taxon>Metazoa</taxon>
        <taxon>Chordata</taxon>
        <taxon>Craniata</taxon>
        <taxon>Vertebrata</taxon>
        <taxon>Euteleostomi</taxon>
        <taxon>Amphibia</taxon>
        <taxon>Gymnophiona</taxon>
        <taxon>Geotrypetes</taxon>
    </lineage>
</organism>
<feature type="region of interest" description="Disordered" evidence="2">
    <location>
        <begin position="562"/>
        <end position="583"/>
    </location>
</feature>
<dbReference type="InterPro" id="IPR048795">
    <property type="entry name" value="PWP3A_3B_4_C"/>
</dbReference>
<dbReference type="PANTHER" id="PTHR31333:SF6">
    <property type="entry name" value="MUM1 LIKE 1"/>
    <property type="match status" value="1"/>
</dbReference>
<dbReference type="Gene3D" id="2.30.30.140">
    <property type="match status" value="1"/>
</dbReference>